<dbReference type="AlphaFoldDB" id="A0A1S2PR57"/>
<dbReference type="EMBL" id="MLYO01000063">
    <property type="protein sequence ID" value="OIJ95885.1"/>
    <property type="molecule type" value="Genomic_DNA"/>
</dbReference>
<reference evidence="2 3" key="1">
    <citation type="submission" date="2016-10" db="EMBL/GenBank/DDBJ databases">
        <title>Genome sequence of Streptomyces sp. MUSC 1.</title>
        <authorList>
            <person name="Lee L.-H."/>
            <person name="Ser H.-L."/>
            <person name="Law J.W.-F."/>
        </authorList>
    </citation>
    <scope>NUCLEOTIDE SEQUENCE [LARGE SCALE GENOMIC DNA]</scope>
    <source>
        <strain evidence="2 3">MUSC 1</strain>
    </source>
</reference>
<sequence>MTGSRPRAIRSPSTPTLKDNRDSHVVVFSHHTSTTTNNTRPDPARPGEQRHTGAEVLSLLSAHANVLAWVNGHVHKNVVTPHHGSGGHSFREISTASHIDFPHLARVIELADNKDGTISVFTTLIESAAPHRTDFSDLSQTGLAALYRELAHNAPGADTSLGGTAADRNTELVLKKELKLTQLA</sequence>
<evidence type="ECO:0008006" key="4">
    <source>
        <dbReference type="Google" id="ProtNLM"/>
    </source>
</evidence>
<comment type="caution">
    <text evidence="2">The sequence shown here is derived from an EMBL/GenBank/DDBJ whole genome shotgun (WGS) entry which is preliminary data.</text>
</comment>
<name>A0A1S2PR57_9ACTN</name>
<gene>
    <name evidence="2" type="ORF">BIV23_33825</name>
</gene>
<evidence type="ECO:0000313" key="3">
    <source>
        <dbReference type="Proteomes" id="UP000179642"/>
    </source>
</evidence>
<evidence type="ECO:0000313" key="2">
    <source>
        <dbReference type="EMBL" id="OIJ95885.1"/>
    </source>
</evidence>
<dbReference type="Proteomes" id="UP000179642">
    <property type="component" value="Unassembled WGS sequence"/>
</dbReference>
<feature type="compositionally biased region" description="Low complexity" evidence="1">
    <location>
        <begin position="25"/>
        <end position="39"/>
    </location>
</feature>
<proteinExistence type="predicted"/>
<keyword evidence="3" id="KW-1185">Reference proteome</keyword>
<evidence type="ECO:0000256" key="1">
    <source>
        <dbReference type="SAM" id="MobiDB-lite"/>
    </source>
</evidence>
<protein>
    <recommendedName>
        <fullName evidence="4">Calcineurin-like phosphoesterase domain-containing protein</fullName>
    </recommendedName>
</protein>
<accession>A0A1S2PR57</accession>
<feature type="region of interest" description="Disordered" evidence="1">
    <location>
        <begin position="1"/>
        <end position="50"/>
    </location>
</feature>
<dbReference type="InterPro" id="IPR029052">
    <property type="entry name" value="Metallo-depent_PP-like"/>
</dbReference>
<dbReference type="Gene3D" id="3.60.21.10">
    <property type="match status" value="1"/>
</dbReference>
<organism evidence="2 3">
    <name type="scientific">Streptomyces monashensis</name>
    <dbReference type="NCBI Taxonomy" id="1678012"/>
    <lineage>
        <taxon>Bacteria</taxon>
        <taxon>Bacillati</taxon>
        <taxon>Actinomycetota</taxon>
        <taxon>Actinomycetes</taxon>
        <taxon>Kitasatosporales</taxon>
        <taxon>Streptomycetaceae</taxon>
        <taxon>Streptomyces</taxon>
    </lineage>
</organism>
<dbReference type="SUPFAM" id="SSF56300">
    <property type="entry name" value="Metallo-dependent phosphatases"/>
    <property type="match status" value="1"/>
</dbReference>